<dbReference type="InterPro" id="IPR036249">
    <property type="entry name" value="Thioredoxin-like_sf"/>
</dbReference>
<dbReference type="SUPFAM" id="SSF52833">
    <property type="entry name" value="Thioredoxin-like"/>
    <property type="match status" value="2"/>
</dbReference>
<keyword evidence="2" id="KW-0472">Membrane</keyword>
<gene>
    <name evidence="4" type="ORF">TGRH88_021220</name>
</gene>
<feature type="region of interest" description="Disordered" evidence="1">
    <location>
        <begin position="533"/>
        <end position="555"/>
    </location>
</feature>
<evidence type="ECO:0000313" key="4">
    <source>
        <dbReference type="EMBL" id="KAF4645846.1"/>
    </source>
</evidence>
<organism evidence="4 5">
    <name type="scientific">Toxoplasma gondii</name>
    <dbReference type="NCBI Taxonomy" id="5811"/>
    <lineage>
        <taxon>Eukaryota</taxon>
        <taxon>Sar</taxon>
        <taxon>Alveolata</taxon>
        <taxon>Apicomplexa</taxon>
        <taxon>Conoidasida</taxon>
        <taxon>Coccidia</taxon>
        <taxon>Eucoccidiorida</taxon>
        <taxon>Eimeriorina</taxon>
        <taxon>Sarcocystidae</taxon>
        <taxon>Toxoplasma</taxon>
    </lineage>
</organism>
<comment type="caution">
    <text evidence="4">The sequence shown here is derived from an EMBL/GenBank/DDBJ whole genome shotgun (WGS) entry which is preliminary data.</text>
</comment>
<dbReference type="Gene3D" id="3.40.30.10">
    <property type="entry name" value="Glutaredoxin"/>
    <property type="match status" value="3"/>
</dbReference>
<dbReference type="PANTHER" id="PTHR45184">
    <property type="entry name" value="DNAJ PROTEIN ERDJ3A"/>
    <property type="match status" value="1"/>
</dbReference>
<sequence>MRLRETLDSQQIQKQAGNESPGATDLQPVPPSFCSCSVSRRVSEYPECERASLSFAFASAFRCLSTSFHCFFLAPLRAVSLAGLLALFLLRGSPGCLSTVPSSSPPPLLPRPPATPTATPSRFSCLQRTSKMAPLRVCAFLPLVCFAFLSLAAGAKIRIDPMTHDVALVTQQNWDGKVQKFRAHQVFAVLFYKDGCSECQSLLDGEFNTLAKKMKGMVGVLAVDCGESAKLCTDQNVSSYPTILIFPPLPLPPYKFEGTPTYASLSKAVGPLIPSSVIIPTDMKDFEKAMATHVQVPKVLVFSDKPKASVLLKALSTAFKDKLHLVMINAEKLPEVVKKYRVTKFPHIVVTRKDKKDEAYKGEFNFQVLFDWLNVFSETFVLGGGFSDHTPKAEPSPETQPWKFQVIPELTKRSNVDLCFKKSLKALCVIYLKQGRELTAEETDMLEALKYQYDSGKGPDFRFMFMDVDTETGFRDLFAMESYPSVVVFNPHLKTRFTKLDADEHLSKESIASLLDKISSGNARFKVVPSSKMPSFVDRKEETEKKEKADKKDEL</sequence>
<keyword evidence="2" id="KW-1133">Transmembrane helix</keyword>
<dbReference type="PANTHER" id="PTHR45184:SF1">
    <property type="entry name" value="DNAJ PROTEIN ERDJ3A"/>
    <property type="match status" value="1"/>
</dbReference>
<dbReference type="PROSITE" id="PS51352">
    <property type="entry name" value="THIOREDOXIN_2"/>
    <property type="match status" value="1"/>
</dbReference>
<evidence type="ECO:0000256" key="2">
    <source>
        <dbReference type="SAM" id="Phobius"/>
    </source>
</evidence>
<feature type="domain" description="Thioredoxin" evidence="3">
    <location>
        <begin position="157"/>
        <end position="274"/>
    </location>
</feature>
<dbReference type="CDD" id="cd02961">
    <property type="entry name" value="PDI_a_family"/>
    <property type="match status" value="1"/>
</dbReference>
<feature type="region of interest" description="Disordered" evidence="1">
    <location>
        <begin position="1"/>
        <end position="26"/>
    </location>
</feature>
<feature type="compositionally biased region" description="Polar residues" evidence="1">
    <location>
        <begin position="8"/>
        <end position="18"/>
    </location>
</feature>
<dbReference type="EMBL" id="JAAUHK010000186">
    <property type="protein sequence ID" value="KAF4645846.1"/>
    <property type="molecule type" value="Genomic_DNA"/>
</dbReference>
<dbReference type="InterPro" id="IPR013766">
    <property type="entry name" value="Thioredoxin_domain"/>
</dbReference>
<dbReference type="Proteomes" id="UP000557509">
    <property type="component" value="Unassembled WGS sequence"/>
</dbReference>
<dbReference type="AlphaFoldDB" id="A0A7J6KHC8"/>
<keyword evidence="5" id="KW-1185">Reference proteome</keyword>
<proteinExistence type="predicted"/>
<accession>A0A7J6KHC8</accession>
<evidence type="ECO:0000256" key="1">
    <source>
        <dbReference type="SAM" id="MobiDB-lite"/>
    </source>
</evidence>
<keyword evidence="2" id="KW-0812">Transmembrane</keyword>
<dbReference type="Pfam" id="PF00085">
    <property type="entry name" value="Thioredoxin"/>
    <property type="match status" value="2"/>
</dbReference>
<feature type="transmembrane region" description="Helical" evidence="2">
    <location>
        <begin position="133"/>
        <end position="153"/>
    </location>
</feature>
<feature type="compositionally biased region" description="Basic and acidic residues" evidence="1">
    <location>
        <begin position="537"/>
        <end position="555"/>
    </location>
</feature>
<dbReference type="InterPro" id="IPR052842">
    <property type="entry name" value="ER_Co-chaperone"/>
</dbReference>
<protein>
    <submittedName>
        <fullName evidence="4">Putative thioredoxin</fullName>
    </submittedName>
</protein>
<name>A0A7J6KHC8_TOXGO</name>
<evidence type="ECO:0000313" key="5">
    <source>
        <dbReference type="Proteomes" id="UP000557509"/>
    </source>
</evidence>
<evidence type="ECO:0000259" key="3">
    <source>
        <dbReference type="PROSITE" id="PS51352"/>
    </source>
</evidence>
<dbReference type="VEuPathDB" id="ToxoDB:TGME49_209950"/>
<reference evidence="4 5" key="1">
    <citation type="submission" date="2020-03" db="EMBL/GenBank/DDBJ databases">
        <title>Genome sequence of Toxoplasma gondii RH-88 strain.</title>
        <authorList>
            <person name="Lorenzi H.A."/>
            <person name="Venepally P."/>
            <person name="Rozenberg A."/>
            <person name="Sibley D."/>
        </authorList>
    </citation>
    <scope>NUCLEOTIDE SEQUENCE [LARGE SCALE GENOMIC DNA]</scope>
    <source>
        <strain evidence="4 5">RH-88</strain>
    </source>
</reference>